<comment type="caution">
    <text evidence="2">The sequence shown here is derived from an EMBL/GenBank/DDBJ whole genome shotgun (WGS) entry which is preliminary data.</text>
</comment>
<organism evidence="2 3">
    <name type="scientific">Streptomyces rugosispiralis</name>
    <dbReference type="NCBI Taxonomy" id="2967341"/>
    <lineage>
        <taxon>Bacteria</taxon>
        <taxon>Bacillati</taxon>
        <taxon>Actinomycetota</taxon>
        <taxon>Actinomycetes</taxon>
        <taxon>Kitasatosporales</taxon>
        <taxon>Streptomycetaceae</taxon>
        <taxon>Streptomyces</taxon>
    </lineage>
</organism>
<evidence type="ECO:0000313" key="2">
    <source>
        <dbReference type="EMBL" id="MCQ8193081.1"/>
    </source>
</evidence>
<dbReference type="Gene3D" id="2.160.20.20">
    <property type="match status" value="1"/>
</dbReference>
<dbReference type="InterPro" id="IPR012332">
    <property type="entry name" value="Autotransporter_pectin_lyase_C"/>
</dbReference>
<keyword evidence="3" id="KW-1185">Reference proteome</keyword>
<name>A0ABT1V984_9ACTN</name>
<gene>
    <name evidence="2" type="ORF">NP777_33470</name>
</gene>
<accession>A0ABT1V984</accession>
<feature type="region of interest" description="Disordered" evidence="1">
    <location>
        <begin position="1"/>
        <end position="21"/>
    </location>
</feature>
<evidence type="ECO:0000313" key="3">
    <source>
        <dbReference type="Proteomes" id="UP001204746"/>
    </source>
</evidence>
<evidence type="ECO:0000256" key="1">
    <source>
        <dbReference type="SAM" id="MobiDB-lite"/>
    </source>
</evidence>
<dbReference type="EMBL" id="JANIAA010000031">
    <property type="protein sequence ID" value="MCQ8193081.1"/>
    <property type="molecule type" value="Genomic_DNA"/>
</dbReference>
<reference evidence="2 3" key="1">
    <citation type="submission" date="2022-07" db="EMBL/GenBank/DDBJ databases">
        <authorList>
            <person name="Phongsopitanun W."/>
            <person name="Tanasupawat S."/>
        </authorList>
    </citation>
    <scope>NUCLEOTIDE SEQUENCE [LARGE SCALE GENOMIC DNA]</scope>
    <source>
        <strain evidence="2 3">RCU-064</strain>
    </source>
</reference>
<dbReference type="RefSeq" id="WP_256653929.1">
    <property type="nucleotide sequence ID" value="NZ_JANIAA010000031.1"/>
</dbReference>
<dbReference type="SUPFAM" id="SSF51126">
    <property type="entry name" value="Pectin lyase-like"/>
    <property type="match status" value="1"/>
</dbReference>
<sequence>MAVAVGTCHQPGQRQRRPHHPRAHLTLKSLTVSGGAISNMGGGALSDQGTLNLNDTTIKDNLATTGGGLYNNGGQLNLDRSTVERNTATGFGGGVANDFNGTMTMKGGTHPPGPASLHLTPGVRQARQPAACCLRLALSANFSSSSTRAIR</sequence>
<protein>
    <submittedName>
        <fullName evidence="2">Uncharacterized protein</fullName>
    </submittedName>
</protein>
<dbReference type="Proteomes" id="UP001204746">
    <property type="component" value="Unassembled WGS sequence"/>
</dbReference>
<dbReference type="InterPro" id="IPR011050">
    <property type="entry name" value="Pectin_lyase_fold/virulence"/>
</dbReference>
<proteinExistence type="predicted"/>